<proteinExistence type="predicted"/>
<dbReference type="RefSeq" id="YP_009507775.1">
    <property type="nucleotide sequence ID" value="NC_038657.1"/>
</dbReference>
<dbReference type="GeneID" id="37618855"/>
<dbReference type="InterPro" id="IPR045917">
    <property type="entry name" value="VP3-like"/>
</dbReference>
<dbReference type="GO" id="GO:0016779">
    <property type="term" value="F:nucleotidyltransferase activity"/>
    <property type="evidence" value="ECO:0007669"/>
    <property type="project" value="UniProtKB-KW"/>
</dbReference>
<dbReference type="OrthoDB" id="26699at10239"/>
<protein>
    <submittedName>
        <fullName evidence="1">Putative guanylyltransferase</fullName>
    </submittedName>
</protein>
<name>Q06FB8_9REOV</name>
<evidence type="ECO:0000313" key="1">
    <source>
        <dbReference type="EMBL" id="ABI93184.1"/>
    </source>
</evidence>
<keyword evidence="1" id="KW-0548">Nucleotidyltransferase</keyword>
<reference evidence="1 2" key="1">
    <citation type="submission" date="2006-08" db="EMBL/GenBank/DDBJ databases">
        <title>Baculovirus expression of the 11 Mycoreovirus-1 genome segments and identification of the guanylyltransferase-encoding segment.</title>
        <authorList>
            <person name="Supyani S."/>
            <person name="Hillman B.I."/>
            <person name="Suzuki N."/>
        </authorList>
    </citation>
    <scope>NUCLEOTIDE SEQUENCE [LARGE SCALE GENOMIC DNA]</scope>
    <source>
        <strain evidence="1">CpC18</strain>
    </source>
</reference>
<dbReference type="Pfam" id="PF18965">
    <property type="entry name" value="VP3-like"/>
    <property type="match status" value="2"/>
</dbReference>
<keyword evidence="2" id="KW-1185">Reference proteome</keyword>
<sequence>MYVHAPFDLTTLYVPLPDFLSLLVNDIPFHSIRITSLPDPFNRQKVIGYALSVRHILYEDLGFLGQGSLTVDVPSSDSSRIPIDPLVFLTEHFHSVLSRYHSFLRTRLTFLLEYQDAEIDRHAFVFLPGLRAMLDRHSVTIPPSAIPHIRLDVDSTVTVHDAMTTFASTTLMHLCQSKFSPNGALAVPRRTRLINCALSDLSPHIAGKFVSYLVKFLPINDKWLLPAIVSSSDQVCGFHPRHNIPWPHYFIFPDDRSLMFRQAYLIHQTSLHCSATTQAIRGPRKVEILQVNRSLPLSLCQLSVLCQIPVAKIDLTVRDVPGYKAVVERVWSDLKWKLSSAGTYHYFREINWNQCSYLEIGNTEDPPLSSIASYSLPDLSESVTRNVLARSSGISLTAEITPINVSAAALFGQYKPLQLQPPTMDVSQVFSFLDLGPVLSSRDQERQPVVLNSVLSFADFTTIPTPGSIMVEPSSVSSAPLYPYDLADMTPLGKAAFVALADSVGSRYRIVPLPGTSDSQLMVDTRDLLSLFESVATLDGRCVLSMSHYCLLNFVALHTRFQQGTMSMRLSSVRKCLIDVPCSTQIEHVIKSVALDEALHPSLTSDAVRAGGAVLSGWVLYWIDMTAAAQASRIGEIGAVIERIVSHCDGFVIMASFVSDALLSVFIRVLPPTYSLHIFRPYGAHSPHCATFVGAAHARPIVDAPRVRPGTSDFFSFHICVRIPPMSAHAEGATLPKILSLRAMATMIPTAFTFSCPGNVARDLVQIGAGFSSSGHVVKWLSNHGTEYWSGVFPQTPLRALASSTYAGGVSAHIPVLPHIALSQAAPVDLQGRYRCIDGYKYIYTVLPFFVEDVLQSRPSPRVVVDVGGRDGRWRAMFPNARYYIVDPEPCPPEACIYQLRDHDGQPLKWDFSNSVDFYHRYIKPVVAPAPEPDDDVLCLFSHVFPAALPDSGAILAAMRSVAAMPCNRLIIGNAPSYTEREYLACLTPPSVSRDLIFSGSKVLTNVYPSPPTSPALYQVFDAFPDGSTYTISAADALVVGRRFGCVPTPSAVSILDILCDLTYVIWVDA</sequence>
<dbReference type="KEGG" id="vg:37618855"/>
<keyword evidence="1" id="KW-0808">Transferase</keyword>
<accession>Q06FB8</accession>
<evidence type="ECO:0000313" key="2">
    <source>
        <dbReference type="Proteomes" id="UP000243301"/>
    </source>
</evidence>
<organism evidence="1 2">
    <name type="scientific">Cryphonectria parasitica mycoreovirus 2</name>
    <name type="common">C18</name>
    <dbReference type="NCBI Taxonomy" id="404238"/>
    <lineage>
        <taxon>Viruses</taxon>
        <taxon>Riboviria</taxon>
        <taxon>Orthornavirae</taxon>
        <taxon>Duplornaviricota</taxon>
        <taxon>Resentoviricetes</taxon>
        <taxon>Reovirales</taxon>
        <taxon>Spinareoviridae</taxon>
        <taxon>Mycoreovirus</taxon>
        <taxon>Mycoreovirus becryphonectriae</taxon>
        <taxon>Mycoreovirus 2</taxon>
    </lineage>
</organism>
<dbReference type="EMBL" id="DQ902580">
    <property type="protein sequence ID" value="ABI93184.1"/>
    <property type="molecule type" value="Genomic_RNA"/>
</dbReference>
<dbReference type="Proteomes" id="UP000243301">
    <property type="component" value="Segment"/>
</dbReference>